<comment type="cofactor">
    <cofactor evidence="1">
        <name>Cu cation</name>
        <dbReference type="ChEBI" id="CHEBI:23378"/>
    </cofactor>
</comment>
<comment type="subcellular location">
    <subcellularLocation>
        <location evidence="2">Secreted</location>
        <location evidence="2">Extracellular space</location>
    </subcellularLocation>
</comment>
<comment type="caution">
    <text evidence="16">Lacks conserved residue(s) required for the propagation of feature annotation.</text>
</comment>
<feature type="disulfide bond" evidence="16">
    <location>
        <begin position="131"/>
        <end position="195"/>
    </location>
</feature>
<evidence type="ECO:0000259" key="19">
    <source>
        <dbReference type="PROSITE" id="PS50287"/>
    </source>
</evidence>
<dbReference type="InterPro" id="IPR001190">
    <property type="entry name" value="SRCR"/>
</dbReference>
<dbReference type="Pfam" id="PF01186">
    <property type="entry name" value="Lysyl_oxidase"/>
    <property type="match status" value="1"/>
</dbReference>
<dbReference type="FunFam" id="3.10.250.10:FF:000008">
    <property type="entry name" value="Lysyl oxidase homolog 2"/>
    <property type="match status" value="1"/>
</dbReference>
<comment type="catalytic activity">
    <reaction evidence="15">
        <text>L-lysyl-[protein] + O2 + H2O = (S)-2-amino-6-oxohexanoyl-[protein] + H2O2 + NH4(+)</text>
        <dbReference type="Rhea" id="RHEA:24544"/>
        <dbReference type="Rhea" id="RHEA-COMP:9752"/>
        <dbReference type="Rhea" id="RHEA-COMP:12448"/>
        <dbReference type="ChEBI" id="CHEBI:15377"/>
        <dbReference type="ChEBI" id="CHEBI:15379"/>
        <dbReference type="ChEBI" id="CHEBI:16240"/>
        <dbReference type="ChEBI" id="CHEBI:28938"/>
        <dbReference type="ChEBI" id="CHEBI:29969"/>
        <dbReference type="ChEBI" id="CHEBI:131803"/>
        <dbReference type="EC" id="1.4.3.13"/>
    </reaction>
</comment>
<dbReference type="Pfam" id="PF00530">
    <property type="entry name" value="SRCR"/>
    <property type="match status" value="2"/>
</dbReference>
<dbReference type="EC" id="1.4.3.13" evidence="14"/>
<proteinExistence type="inferred from homology"/>
<sequence length="565" mass="63372">MLCWPSTVFLLAGFVLLETSAVLVGQPSNPTPHAGEDDRLSNALVAIDLPENNRFLEEMHTAGTPGWTTTAPTVPSENNNVPSSSHIFNLTGRAIGTRRRYNDGHLRLVGGRISNEGNVEIYHLGKWGSVCDDEWDIREAHVACRQLGFTKAEKATDNSEFGMARKRVWMDNLYCYGDEKNLTDCQFDGWGMHDCTPREAAGVVCADPRTTTLLTSTTVATTELAREELMHDAPGPKLSIRNAMLAPMQVRLVGGRVREEGRIEVRFGDGAWGLICGDGWGMLEATVVCRMLGLGYAQAPVQSNFFGGQHLGMVLSGVQCTGRESSLADCLHHQMGWVFCPGRTQNIAGVICTEIAPDLVLDYMEIERSAYLEDRQLFFLQCAMEENCLARTAYRHDRTQYGWQLDVRRLLRFTARSHNLGTADFRPVLPKHLWEWHLCHMHYHSMEVFAHFDILDSFGNKVAEGHKASFCLEDNQCQPGIQPKYACANYGDQGISVGCTDTYLHNVDCQWIDITDISPGYYFFKVSINPEFKIAEISYDNNAALCNLYYNTLTVHIWNCTLMRP</sequence>
<dbReference type="InterPro" id="IPR001695">
    <property type="entry name" value="Lysyl_oxidase"/>
</dbReference>
<evidence type="ECO:0000313" key="20">
    <source>
        <dbReference type="EMBL" id="MIC88564.1"/>
    </source>
</evidence>
<evidence type="ECO:0000256" key="12">
    <source>
        <dbReference type="ARBA" id="ARBA00023157"/>
    </source>
</evidence>
<dbReference type="PANTHER" id="PTHR45817:SF4">
    <property type="entry name" value="LYSYL OXIDASE-LIKE-RELATED"/>
    <property type="match status" value="1"/>
</dbReference>
<feature type="disulfide bond" evidence="16">
    <location>
        <begin position="175"/>
        <end position="185"/>
    </location>
</feature>
<evidence type="ECO:0000256" key="4">
    <source>
        <dbReference type="ARBA" id="ARBA00022477"/>
    </source>
</evidence>
<dbReference type="InterPro" id="IPR019828">
    <property type="entry name" value="Lysyl_oxidase_CS"/>
</dbReference>
<reference evidence="20" key="1">
    <citation type="journal article" date="2018" name="Toxicon">
        <title>Venom-gland transcriptomics and venom proteomics of the giant Florida blue centipede, Scolopendra viridis.</title>
        <authorList>
            <person name="Ward M.J."/>
            <person name="Rokyta D.R."/>
        </authorList>
    </citation>
    <scope>NUCLEOTIDE SEQUENCE</scope>
    <source>
        <tissue evidence="20">Venom gland</tissue>
    </source>
</reference>
<dbReference type="GO" id="GO:0005507">
    <property type="term" value="F:copper ion binding"/>
    <property type="evidence" value="ECO:0007669"/>
    <property type="project" value="InterPro"/>
</dbReference>
<evidence type="ECO:0000256" key="5">
    <source>
        <dbReference type="ARBA" id="ARBA00022525"/>
    </source>
</evidence>
<feature type="disulfide bond" evidence="16">
    <location>
        <begin position="144"/>
        <end position="205"/>
    </location>
</feature>
<evidence type="ECO:0000256" key="13">
    <source>
        <dbReference type="ARBA" id="ARBA00023180"/>
    </source>
</evidence>
<feature type="disulfide bond" evidence="16">
    <location>
        <begin position="276"/>
        <end position="340"/>
    </location>
</feature>
<keyword evidence="7 18" id="KW-0732">Signal</keyword>
<dbReference type="GO" id="GO:0005615">
    <property type="term" value="C:extracellular space"/>
    <property type="evidence" value="ECO:0007669"/>
    <property type="project" value="TreeGrafter"/>
</dbReference>
<dbReference type="PRINTS" id="PR00074">
    <property type="entry name" value="LYSYLOXIDASE"/>
</dbReference>
<evidence type="ECO:0000256" key="3">
    <source>
        <dbReference type="ARBA" id="ARBA00007492"/>
    </source>
</evidence>
<keyword evidence="5" id="KW-0964">Secreted</keyword>
<name>A0A4D5R9H3_SCOVI</name>
<evidence type="ECO:0000256" key="8">
    <source>
        <dbReference type="ARBA" id="ARBA00022737"/>
    </source>
</evidence>
<feature type="region of interest" description="Disordered" evidence="17">
    <location>
        <begin position="62"/>
        <end position="84"/>
    </location>
</feature>
<dbReference type="GO" id="GO:0004720">
    <property type="term" value="F:protein-lysine 6-oxidase activity"/>
    <property type="evidence" value="ECO:0007669"/>
    <property type="project" value="UniProtKB-EC"/>
</dbReference>
<feature type="chain" id="PRO_5020035296" description="protein-lysine 6-oxidase" evidence="18">
    <location>
        <begin position="26"/>
        <end position="565"/>
    </location>
</feature>
<dbReference type="PANTHER" id="PTHR45817">
    <property type="entry name" value="LYSYL OXIDASE-LIKE-RELATED"/>
    <property type="match status" value="1"/>
</dbReference>
<keyword evidence="4" id="KW-0886">LTQ</keyword>
<evidence type="ECO:0000256" key="7">
    <source>
        <dbReference type="ARBA" id="ARBA00022729"/>
    </source>
</evidence>
<dbReference type="Gene3D" id="3.10.250.10">
    <property type="entry name" value="SRCR-like domain"/>
    <property type="match status" value="2"/>
</dbReference>
<dbReference type="GO" id="GO:0016020">
    <property type="term" value="C:membrane"/>
    <property type="evidence" value="ECO:0007669"/>
    <property type="project" value="InterPro"/>
</dbReference>
<keyword evidence="10" id="KW-0560">Oxidoreductase</keyword>
<keyword evidence="8" id="KW-0677">Repeat</keyword>
<keyword evidence="6" id="KW-0479">Metal-binding</keyword>
<evidence type="ECO:0000256" key="16">
    <source>
        <dbReference type="PROSITE-ProRule" id="PRU00196"/>
    </source>
</evidence>
<feature type="domain" description="SRCR" evidence="19">
    <location>
        <begin position="106"/>
        <end position="206"/>
    </location>
</feature>
<organism evidence="20">
    <name type="scientific">Scolopendra viridis</name>
    <name type="common">Giant centipede</name>
    <dbReference type="NCBI Taxonomy" id="118503"/>
    <lineage>
        <taxon>Eukaryota</taxon>
        <taxon>Metazoa</taxon>
        <taxon>Ecdysozoa</taxon>
        <taxon>Arthropoda</taxon>
        <taxon>Myriapoda</taxon>
        <taxon>Chilopoda</taxon>
        <taxon>Pleurostigmophora</taxon>
        <taxon>Scolopendromorpha</taxon>
        <taxon>Scolopendridae</taxon>
        <taxon>Scolopendra</taxon>
    </lineage>
</organism>
<feature type="domain" description="SRCR" evidence="19">
    <location>
        <begin position="250"/>
        <end position="353"/>
    </location>
</feature>
<dbReference type="AlphaFoldDB" id="A0A4D5R9H3"/>
<keyword evidence="12 16" id="KW-1015">Disulfide bond</keyword>
<feature type="signal peptide" evidence="18">
    <location>
        <begin position="1"/>
        <end position="25"/>
    </location>
</feature>
<dbReference type="FunFam" id="3.10.250.10:FF:000001">
    <property type="entry name" value="Lysyl oxidase 4 isoform X1"/>
    <property type="match status" value="1"/>
</dbReference>
<accession>A0A4D5R9H3</accession>
<protein>
    <recommendedName>
        <fullName evidence="14">protein-lysine 6-oxidase</fullName>
        <ecNumber evidence="14">1.4.3.13</ecNumber>
    </recommendedName>
</protein>
<evidence type="ECO:0000256" key="2">
    <source>
        <dbReference type="ARBA" id="ARBA00004239"/>
    </source>
</evidence>
<dbReference type="InterPro" id="IPR050912">
    <property type="entry name" value="LOX-like_protein"/>
</dbReference>
<keyword evidence="11" id="KW-0186">Copper</keyword>
<evidence type="ECO:0000256" key="9">
    <source>
        <dbReference type="ARBA" id="ARBA00022772"/>
    </source>
</evidence>
<evidence type="ECO:0000256" key="6">
    <source>
        <dbReference type="ARBA" id="ARBA00022723"/>
    </source>
</evidence>
<evidence type="ECO:0000256" key="17">
    <source>
        <dbReference type="SAM" id="MobiDB-lite"/>
    </source>
</evidence>
<dbReference type="PROSITE" id="PS00420">
    <property type="entry name" value="SRCR_1"/>
    <property type="match status" value="1"/>
</dbReference>
<feature type="disulfide bond" evidence="16">
    <location>
        <begin position="320"/>
        <end position="330"/>
    </location>
</feature>
<evidence type="ECO:0000256" key="11">
    <source>
        <dbReference type="ARBA" id="ARBA00023008"/>
    </source>
</evidence>
<dbReference type="SMART" id="SM00202">
    <property type="entry name" value="SR"/>
    <property type="match status" value="2"/>
</dbReference>
<evidence type="ECO:0000256" key="18">
    <source>
        <dbReference type="SAM" id="SignalP"/>
    </source>
</evidence>
<evidence type="ECO:0000256" key="14">
    <source>
        <dbReference type="ARBA" id="ARBA00038869"/>
    </source>
</evidence>
<dbReference type="InterPro" id="IPR036772">
    <property type="entry name" value="SRCR-like_dom_sf"/>
</dbReference>
<dbReference type="PROSITE" id="PS00926">
    <property type="entry name" value="LYSYL_OXIDASE"/>
    <property type="match status" value="1"/>
</dbReference>
<keyword evidence="13" id="KW-0325">Glycoprotein</keyword>
<dbReference type="SUPFAM" id="SSF56487">
    <property type="entry name" value="SRCR-like"/>
    <property type="match status" value="2"/>
</dbReference>
<dbReference type="PRINTS" id="PR00258">
    <property type="entry name" value="SPERACTRCPTR"/>
</dbReference>
<evidence type="ECO:0000256" key="10">
    <source>
        <dbReference type="ARBA" id="ARBA00023002"/>
    </source>
</evidence>
<comment type="similarity">
    <text evidence="3">Belongs to the lysyl oxidase family.</text>
</comment>
<evidence type="ECO:0000256" key="1">
    <source>
        <dbReference type="ARBA" id="ARBA00001935"/>
    </source>
</evidence>
<keyword evidence="9" id="KW-0801">TPQ</keyword>
<dbReference type="EMBL" id="GGNE01000023">
    <property type="protein sequence ID" value="MIC88564.1"/>
    <property type="molecule type" value="Transcribed_RNA"/>
</dbReference>
<dbReference type="PROSITE" id="PS50287">
    <property type="entry name" value="SRCR_2"/>
    <property type="match status" value="2"/>
</dbReference>
<evidence type="ECO:0000256" key="15">
    <source>
        <dbReference type="ARBA" id="ARBA00047861"/>
    </source>
</evidence>